<evidence type="ECO:0000259" key="2">
    <source>
        <dbReference type="Pfam" id="PF21788"/>
    </source>
</evidence>
<accession>A0A026VWX0</accession>
<name>A0A026VWX0_OOCBI</name>
<dbReference type="Pfam" id="PF21788">
    <property type="entry name" value="TNP-like_GBD"/>
    <property type="match status" value="1"/>
</dbReference>
<sequence length="198" mass="22433">MLGGIFIRWKIPVAYYFTPDSVDGALLKPIIEQIIEKTESIGLFVHTVISDMGPLNLSMWRAFGGIFANRNSAIRNSIVHPLDSNRKLMFIADAPHLVKTLRAALLNNKSIELPPQVVKAFNLSDPVVQCDHLTELLDIQENLQFKLIHKIKKQDMKCSTFNKMKVSKATNLWSRDVSSAMKFYACEKGKKEYNTTAH</sequence>
<dbReference type="OMA" id="ATSWFIN"/>
<protein>
    <submittedName>
        <fullName evidence="3">THAP domain-containing protein</fullName>
    </submittedName>
</protein>
<dbReference type="Proteomes" id="UP000053097">
    <property type="component" value="Unassembled WGS sequence"/>
</dbReference>
<keyword evidence="4" id="KW-1185">Reference proteome</keyword>
<dbReference type="OrthoDB" id="6624120at2759"/>
<proteinExistence type="predicted"/>
<dbReference type="STRING" id="2015173.A0A026VWX0"/>
<dbReference type="InterPro" id="IPR048366">
    <property type="entry name" value="TNP-like_GBD"/>
</dbReference>
<dbReference type="EMBL" id="KK107679">
    <property type="protein sequence ID" value="EZA48115.1"/>
    <property type="molecule type" value="Genomic_DNA"/>
</dbReference>
<feature type="domain" description="Transposable element P transposase-like RNase H" evidence="1">
    <location>
        <begin position="1"/>
        <end position="64"/>
    </location>
</feature>
<gene>
    <name evidence="3" type="ORF">X777_14401</name>
</gene>
<organism evidence="3 4">
    <name type="scientific">Ooceraea biroi</name>
    <name type="common">Clonal raider ant</name>
    <name type="synonym">Cerapachys biroi</name>
    <dbReference type="NCBI Taxonomy" id="2015173"/>
    <lineage>
        <taxon>Eukaryota</taxon>
        <taxon>Metazoa</taxon>
        <taxon>Ecdysozoa</taxon>
        <taxon>Arthropoda</taxon>
        <taxon>Hexapoda</taxon>
        <taxon>Insecta</taxon>
        <taxon>Pterygota</taxon>
        <taxon>Neoptera</taxon>
        <taxon>Endopterygota</taxon>
        <taxon>Hymenoptera</taxon>
        <taxon>Apocrita</taxon>
        <taxon>Aculeata</taxon>
        <taxon>Formicoidea</taxon>
        <taxon>Formicidae</taxon>
        <taxon>Dorylinae</taxon>
        <taxon>Ooceraea</taxon>
    </lineage>
</organism>
<evidence type="ECO:0000259" key="1">
    <source>
        <dbReference type="Pfam" id="PF21787"/>
    </source>
</evidence>
<dbReference type="InterPro" id="IPR048365">
    <property type="entry name" value="TNP-like_RNaseH_N"/>
</dbReference>
<dbReference type="Pfam" id="PF21787">
    <property type="entry name" value="TNP-like_RNaseH_N"/>
    <property type="match status" value="1"/>
</dbReference>
<dbReference type="AlphaFoldDB" id="A0A026VWX0"/>
<feature type="domain" description="Transposable element P transposase-like GTP-binding insertion" evidence="2">
    <location>
        <begin position="120"/>
        <end position="193"/>
    </location>
</feature>
<evidence type="ECO:0000313" key="3">
    <source>
        <dbReference type="EMBL" id="EZA48115.1"/>
    </source>
</evidence>
<evidence type="ECO:0000313" key="4">
    <source>
        <dbReference type="Proteomes" id="UP000053097"/>
    </source>
</evidence>
<reference evidence="3 4" key="1">
    <citation type="journal article" date="2014" name="Curr. Biol.">
        <title>The genome of the clonal raider ant Cerapachys biroi.</title>
        <authorList>
            <person name="Oxley P.R."/>
            <person name="Ji L."/>
            <person name="Fetter-Pruneda I."/>
            <person name="McKenzie S.K."/>
            <person name="Li C."/>
            <person name="Hu H."/>
            <person name="Zhang G."/>
            <person name="Kronauer D.J."/>
        </authorList>
    </citation>
    <scope>NUCLEOTIDE SEQUENCE [LARGE SCALE GENOMIC DNA]</scope>
</reference>